<proteinExistence type="predicted"/>
<dbReference type="EMBL" id="GG662704">
    <property type="protein sequence ID" value="EWS74456.1"/>
    <property type="molecule type" value="Genomic_DNA"/>
</dbReference>
<accession>W7XIA2</accession>
<evidence type="ECO:0000313" key="2">
    <source>
        <dbReference type="Proteomes" id="UP000009168"/>
    </source>
</evidence>
<sequence length="101" mass="12281">MHSIILLTAIIYKNFYYYLNQRHTYILVYQLRIKQSTFFFNVNIQVDKNEEQTSFISYFFLFSEFLGLLLFILQRPLEIAYSQQKFIQRGYFCHESMSTAC</sequence>
<dbReference type="AlphaFoldDB" id="W7XIA2"/>
<organism evidence="1 2">
    <name type="scientific">Tetrahymena thermophila (strain SB210)</name>
    <dbReference type="NCBI Taxonomy" id="312017"/>
    <lineage>
        <taxon>Eukaryota</taxon>
        <taxon>Sar</taxon>
        <taxon>Alveolata</taxon>
        <taxon>Ciliophora</taxon>
        <taxon>Intramacronucleata</taxon>
        <taxon>Oligohymenophorea</taxon>
        <taxon>Hymenostomatida</taxon>
        <taxon>Tetrahymenina</taxon>
        <taxon>Tetrahymenidae</taxon>
        <taxon>Tetrahymena</taxon>
    </lineage>
</organism>
<gene>
    <name evidence="1" type="ORF">TTHERM_000079456</name>
</gene>
<dbReference type="GeneID" id="24437142"/>
<dbReference type="InParanoid" id="W7XIA2"/>
<reference evidence="2" key="1">
    <citation type="journal article" date="2006" name="PLoS Biol.">
        <title>Macronuclear genome sequence of the ciliate Tetrahymena thermophila, a model eukaryote.</title>
        <authorList>
            <person name="Eisen J.A."/>
            <person name="Coyne R.S."/>
            <person name="Wu M."/>
            <person name="Wu D."/>
            <person name="Thiagarajan M."/>
            <person name="Wortman J.R."/>
            <person name="Badger J.H."/>
            <person name="Ren Q."/>
            <person name="Amedeo P."/>
            <person name="Jones K.M."/>
            <person name="Tallon L.J."/>
            <person name="Delcher A.L."/>
            <person name="Salzberg S.L."/>
            <person name="Silva J.C."/>
            <person name="Haas B.J."/>
            <person name="Majoros W.H."/>
            <person name="Farzad M."/>
            <person name="Carlton J.M."/>
            <person name="Smith R.K. Jr."/>
            <person name="Garg J."/>
            <person name="Pearlman R.E."/>
            <person name="Karrer K.M."/>
            <person name="Sun L."/>
            <person name="Manning G."/>
            <person name="Elde N.C."/>
            <person name="Turkewitz A.P."/>
            <person name="Asai D.J."/>
            <person name="Wilkes D.E."/>
            <person name="Wang Y."/>
            <person name="Cai H."/>
            <person name="Collins K."/>
            <person name="Stewart B.A."/>
            <person name="Lee S.R."/>
            <person name="Wilamowska K."/>
            <person name="Weinberg Z."/>
            <person name="Ruzzo W.L."/>
            <person name="Wloga D."/>
            <person name="Gaertig J."/>
            <person name="Frankel J."/>
            <person name="Tsao C.-C."/>
            <person name="Gorovsky M.A."/>
            <person name="Keeling P.J."/>
            <person name="Waller R.F."/>
            <person name="Patron N.J."/>
            <person name="Cherry J.M."/>
            <person name="Stover N.A."/>
            <person name="Krieger C.J."/>
            <person name="del Toro C."/>
            <person name="Ryder H.F."/>
            <person name="Williamson S.C."/>
            <person name="Barbeau R.A."/>
            <person name="Hamilton E.P."/>
            <person name="Orias E."/>
        </authorList>
    </citation>
    <scope>NUCLEOTIDE SEQUENCE [LARGE SCALE GENOMIC DNA]</scope>
    <source>
        <strain evidence="2">SB210</strain>
    </source>
</reference>
<dbReference type="RefSeq" id="XP_012653033.1">
    <property type="nucleotide sequence ID" value="XM_012797579.1"/>
</dbReference>
<evidence type="ECO:0000313" key="1">
    <source>
        <dbReference type="EMBL" id="EWS74456.1"/>
    </source>
</evidence>
<dbReference type="Proteomes" id="UP000009168">
    <property type="component" value="Unassembled WGS sequence"/>
</dbReference>
<keyword evidence="2" id="KW-1185">Reference proteome</keyword>
<dbReference type="KEGG" id="tet:TTHERM_000079456"/>
<name>W7XIA2_TETTS</name>
<protein>
    <submittedName>
        <fullName evidence="1">Uncharacterized protein</fullName>
    </submittedName>
</protein>